<dbReference type="AlphaFoldDB" id="A0A644ZNA8"/>
<gene>
    <name evidence="1" type="ORF">SDC9_88987</name>
</gene>
<organism evidence="1">
    <name type="scientific">bioreactor metagenome</name>
    <dbReference type="NCBI Taxonomy" id="1076179"/>
    <lineage>
        <taxon>unclassified sequences</taxon>
        <taxon>metagenomes</taxon>
        <taxon>ecological metagenomes</taxon>
    </lineage>
</organism>
<name>A0A644ZNA8_9ZZZZ</name>
<reference evidence="1" key="1">
    <citation type="submission" date="2019-08" db="EMBL/GenBank/DDBJ databases">
        <authorList>
            <person name="Kucharzyk K."/>
            <person name="Murdoch R.W."/>
            <person name="Higgins S."/>
            <person name="Loffler F."/>
        </authorList>
    </citation>
    <scope>NUCLEOTIDE SEQUENCE</scope>
</reference>
<dbReference type="EMBL" id="VSSQ01009686">
    <property type="protein sequence ID" value="MPM42322.1"/>
    <property type="molecule type" value="Genomic_DNA"/>
</dbReference>
<sequence length="150" mass="16205">MYGVCRGKAPAFKPYPAQKDIGLNYSFDGWGNNPRPAVINSLYSVFYQYIVAQTGDCLPGKGGGPTAFVGGGGNCTRAGFEPGSQCISHPGNQEPNRCRGYDFCIDQYNCRIKLLIMDFFKFTVLCISDSASAARSIGGCNCGYNNNRPV</sequence>
<evidence type="ECO:0000313" key="1">
    <source>
        <dbReference type="EMBL" id="MPM42322.1"/>
    </source>
</evidence>
<comment type="caution">
    <text evidence="1">The sequence shown here is derived from an EMBL/GenBank/DDBJ whole genome shotgun (WGS) entry which is preliminary data.</text>
</comment>
<protein>
    <submittedName>
        <fullName evidence="1">Uncharacterized protein</fullName>
    </submittedName>
</protein>
<accession>A0A644ZNA8</accession>
<proteinExistence type="predicted"/>